<evidence type="ECO:0000313" key="3">
    <source>
        <dbReference type="Proteomes" id="UP001159364"/>
    </source>
</evidence>
<sequence>MKCEAILTPPSSMDVSSTEISEMKSHSHVASSVTVSKETGRGSDSDDDFHSVNHEFSPSSSFSSRRQSNFDESIPKGLSVLRQEIQSEDVSNKIMKLNSQRDSSWSDQYTEDNSIQRLSDEKTLMELFQDSHWSEEIPPIHSSTASNVDASRNGKSKLKPKSKPAIFNFSGKTGTSSVTGGNPTSAGHKNEAQDDDCDPHQHDEKTACSSKCCFLNLCSPSRRRRHPWQKQRTGQSR</sequence>
<feature type="region of interest" description="Disordered" evidence="1">
    <location>
        <begin position="1"/>
        <end position="70"/>
    </location>
</feature>
<dbReference type="Proteomes" id="UP001159364">
    <property type="component" value="Linkage Group LG10"/>
</dbReference>
<feature type="region of interest" description="Disordered" evidence="1">
    <location>
        <begin position="98"/>
        <end position="117"/>
    </location>
</feature>
<feature type="compositionally biased region" description="Basic and acidic residues" evidence="1">
    <location>
        <begin position="38"/>
        <end position="53"/>
    </location>
</feature>
<evidence type="ECO:0000256" key="1">
    <source>
        <dbReference type="SAM" id="MobiDB-lite"/>
    </source>
</evidence>
<gene>
    <name evidence="2" type="ORF">K2173_005468</name>
</gene>
<dbReference type="PANTHER" id="PTHR34280:SF17">
    <property type="entry name" value="PROTEIN WAVE"/>
    <property type="match status" value="1"/>
</dbReference>
<keyword evidence="3" id="KW-1185">Reference proteome</keyword>
<feature type="region of interest" description="Disordered" evidence="1">
    <location>
        <begin position="135"/>
        <end position="207"/>
    </location>
</feature>
<feature type="compositionally biased region" description="Polar residues" evidence="1">
    <location>
        <begin position="9"/>
        <end position="20"/>
    </location>
</feature>
<dbReference type="AlphaFoldDB" id="A0AAV8SKR2"/>
<organism evidence="2 3">
    <name type="scientific">Erythroxylum novogranatense</name>
    <dbReference type="NCBI Taxonomy" id="1862640"/>
    <lineage>
        <taxon>Eukaryota</taxon>
        <taxon>Viridiplantae</taxon>
        <taxon>Streptophyta</taxon>
        <taxon>Embryophyta</taxon>
        <taxon>Tracheophyta</taxon>
        <taxon>Spermatophyta</taxon>
        <taxon>Magnoliopsida</taxon>
        <taxon>eudicotyledons</taxon>
        <taxon>Gunneridae</taxon>
        <taxon>Pentapetalae</taxon>
        <taxon>rosids</taxon>
        <taxon>fabids</taxon>
        <taxon>Malpighiales</taxon>
        <taxon>Erythroxylaceae</taxon>
        <taxon>Erythroxylum</taxon>
    </lineage>
</organism>
<feature type="compositionally biased region" description="Low complexity" evidence="1">
    <location>
        <begin position="170"/>
        <end position="181"/>
    </location>
</feature>
<feature type="compositionally biased region" description="Polar residues" evidence="1">
    <location>
        <begin position="141"/>
        <end position="150"/>
    </location>
</feature>
<feature type="compositionally biased region" description="Low complexity" evidence="1">
    <location>
        <begin position="56"/>
        <end position="67"/>
    </location>
</feature>
<dbReference type="PANTHER" id="PTHR34280">
    <property type="entry name" value="OS01G0920100 PROTEIN"/>
    <property type="match status" value="1"/>
</dbReference>
<name>A0AAV8SKR2_9ROSI</name>
<dbReference type="EMBL" id="JAIWQS010000010">
    <property type="protein sequence ID" value="KAJ8752579.1"/>
    <property type="molecule type" value="Genomic_DNA"/>
</dbReference>
<comment type="caution">
    <text evidence="2">The sequence shown here is derived from an EMBL/GenBank/DDBJ whole genome shotgun (WGS) entry which is preliminary data.</text>
</comment>
<reference evidence="2 3" key="1">
    <citation type="submission" date="2021-09" db="EMBL/GenBank/DDBJ databases">
        <title>Genomic insights and catalytic innovation underlie evolution of tropane alkaloids biosynthesis.</title>
        <authorList>
            <person name="Wang Y.-J."/>
            <person name="Tian T."/>
            <person name="Huang J.-P."/>
            <person name="Huang S.-X."/>
        </authorList>
    </citation>
    <scope>NUCLEOTIDE SEQUENCE [LARGE SCALE GENOMIC DNA]</scope>
    <source>
        <strain evidence="2">KIB-2018</strain>
        <tissue evidence="2">Leaf</tissue>
    </source>
</reference>
<feature type="compositionally biased region" description="Basic and acidic residues" evidence="1">
    <location>
        <begin position="188"/>
        <end position="206"/>
    </location>
</feature>
<protein>
    <submittedName>
        <fullName evidence="2">Uncharacterized protein</fullName>
    </submittedName>
</protein>
<proteinExistence type="predicted"/>
<dbReference type="InterPro" id="IPR038947">
    <property type="entry name" value="At3g27210-like"/>
</dbReference>
<accession>A0AAV8SKR2</accession>
<evidence type="ECO:0000313" key="2">
    <source>
        <dbReference type="EMBL" id="KAJ8752579.1"/>
    </source>
</evidence>